<name>A0ABT5HXZ0_9CAUL</name>
<protein>
    <recommendedName>
        <fullName evidence="5">Exodeoxyribonuclease 7 large subunit</fullName>
        <ecNumber evidence="5">3.1.11.6</ecNumber>
    </recommendedName>
    <alternativeName>
        <fullName evidence="5">Exodeoxyribonuclease VII large subunit</fullName>
        <shortName evidence="5">Exonuclease VII large subunit</shortName>
    </alternativeName>
</protein>
<evidence type="ECO:0000259" key="9">
    <source>
        <dbReference type="Pfam" id="PF13742"/>
    </source>
</evidence>
<dbReference type="InterPro" id="IPR025824">
    <property type="entry name" value="OB-fold_nuc-bd_dom"/>
</dbReference>
<dbReference type="Pfam" id="PF02601">
    <property type="entry name" value="Exonuc_VII_L"/>
    <property type="match status" value="2"/>
</dbReference>
<keyword evidence="1 5" id="KW-0963">Cytoplasm</keyword>
<reference evidence="10 11" key="1">
    <citation type="submission" date="2023-01" db="EMBL/GenBank/DDBJ databases">
        <title>Novel species of the genus Asticcacaulis isolated from rivers.</title>
        <authorList>
            <person name="Lu H."/>
        </authorList>
    </citation>
    <scope>NUCLEOTIDE SEQUENCE [LARGE SCALE GENOMIC DNA]</scope>
    <source>
        <strain evidence="10 11">BYS171W</strain>
    </source>
</reference>
<evidence type="ECO:0000256" key="4">
    <source>
        <dbReference type="ARBA" id="ARBA00022839"/>
    </source>
</evidence>
<keyword evidence="3 5" id="KW-0378">Hydrolase</keyword>
<dbReference type="InterPro" id="IPR003753">
    <property type="entry name" value="Exonuc_VII_L"/>
</dbReference>
<keyword evidence="11" id="KW-1185">Reference proteome</keyword>
<feature type="domain" description="OB-fold nucleic acid binding" evidence="9">
    <location>
        <begin position="18"/>
        <end position="111"/>
    </location>
</feature>
<feature type="domain" description="Exonuclease VII large subunit C-terminal" evidence="8">
    <location>
        <begin position="134"/>
        <end position="409"/>
    </location>
</feature>
<dbReference type="PANTHER" id="PTHR30008">
    <property type="entry name" value="EXODEOXYRIBONUCLEASE 7 LARGE SUBUNIT"/>
    <property type="match status" value="1"/>
</dbReference>
<evidence type="ECO:0000256" key="3">
    <source>
        <dbReference type="ARBA" id="ARBA00022801"/>
    </source>
</evidence>
<feature type="compositionally biased region" description="Pro residues" evidence="7">
    <location>
        <begin position="525"/>
        <end position="537"/>
    </location>
</feature>
<evidence type="ECO:0000256" key="5">
    <source>
        <dbReference type="HAMAP-Rule" id="MF_00378"/>
    </source>
</evidence>
<dbReference type="RefSeq" id="WP_272749434.1">
    <property type="nucleotide sequence ID" value="NZ_JAQQKX010000017.1"/>
</dbReference>
<comment type="subcellular location">
    <subcellularLocation>
        <location evidence="5 6">Cytoplasm</location>
    </subcellularLocation>
</comment>
<dbReference type="HAMAP" id="MF_00378">
    <property type="entry name" value="Exonuc_7_L"/>
    <property type="match status" value="1"/>
</dbReference>
<organism evidence="10 11">
    <name type="scientific">Asticcacaulis aquaticus</name>
    <dbReference type="NCBI Taxonomy" id="2984212"/>
    <lineage>
        <taxon>Bacteria</taxon>
        <taxon>Pseudomonadati</taxon>
        <taxon>Pseudomonadota</taxon>
        <taxon>Alphaproteobacteria</taxon>
        <taxon>Caulobacterales</taxon>
        <taxon>Caulobacteraceae</taxon>
        <taxon>Asticcacaulis</taxon>
    </lineage>
</organism>
<dbReference type="EC" id="3.1.11.6" evidence="5"/>
<evidence type="ECO:0000313" key="11">
    <source>
        <dbReference type="Proteomes" id="UP001214854"/>
    </source>
</evidence>
<comment type="similarity">
    <text evidence="5 6">Belongs to the XseA family.</text>
</comment>
<feature type="domain" description="Exonuclease VII large subunit C-terminal" evidence="8">
    <location>
        <begin position="410"/>
        <end position="511"/>
    </location>
</feature>
<evidence type="ECO:0000256" key="6">
    <source>
        <dbReference type="RuleBase" id="RU004355"/>
    </source>
</evidence>
<evidence type="ECO:0000256" key="7">
    <source>
        <dbReference type="SAM" id="MobiDB-lite"/>
    </source>
</evidence>
<comment type="function">
    <text evidence="5">Bidirectionally degrades single-stranded DNA into large acid-insoluble oligonucleotides, which are then degraded further into small acid-soluble oligonucleotides.</text>
</comment>
<sequence length="549" mass="60131">MSDDLLATVDSQSNNPPWSVSELAGALKRTIETAYDHVRVRAEVSKVTRHASGHVYLTLKDDRAAIDGVVWKGNVSRLKAQPQAGLEVIVTGKLTTFPASSKYQIVIESMEAAGVGALLAQLERIKAKLHSEGLFERERKKPLPFAPKTIGVITSPTGAVIRDILHRIRDRWPCRVVVWPVVVQGDTAAGQVIHALRGFQSGEAPKPDVIIVARGGGSVEDLWAFNDENLARAVAACTIPVISAVGHETDTTLIDYVSDRRAPTPTGAAEMATPVLSELRGFLLDLERRRIGTFAQTMRSRQEKLALLSRTLPKPQDLIDNAQQRLDYVSHRLGGGLLKNLNAHDNAFGRVSARFQPHLLERPRAQKVDRVAQLSERATVALTRGVDRHNRDFSRVAARLTPALPLRPLDLKRDALAQVTARLEAAMTRRVTVSTQQARLPQLETRMTTAFDRLLALKSERVKRLDQVRVSLDPDRPLNLGFARVNRKDGALITSPDGVNAGDALELTFKGNRTLDVVATDGTAPPKPTAAPAPKPRVTPRLPEQGSLF</sequence>
<evidence type="ECO:0000256" key="2">
    <source>
        <dbReference type="ARBA" id="ARBA00022722"/>
    </source>
</evidence>
<keyword evidence="2 5" id="KW-0540">Nuclease</keyword>
<keyword evidence="4 5" id="KW-0269">Exonuclease</keyword>
<dbReference type="EMBL" id="JAQQKX010000017">
    <property type="protein sequence ID" value="MDC7684946.1"/>
    <property type="molecule type" value="Genomic_DNA"/>
</dbReference>
<dbReference type="GO" id="GO:0008855">
    <property type="term" value="F:exodeoxyribonuclease VII activity"/>
    <property type="evidence" value="ECO:0007669"/>
    <property type="project" value="UniProtKB-EC"/>
</dbReference>
<dbReference type="Pfam" id="PF13742">
    <property type="entry name" value="tRNA_anti_2"/>
    <property type="match status" value="1"/>
</dbReference>
<dbReference type="InterPro" id="IPR020579">
    <property type="entry name" value="Exonuc_VII_lsu_C"/>
</dbReference>
<evidence type="ECO:0000259" key="8">
    <source>
        <dbReference type="Pfam" id="PF02601"/>
    </source>
</evidence>
<comment type="catalytic activity">
    <reaction evidence="5 6">
        <text>Exonucleolytic cleavage in either 5'- to 3'- or 3'- to 5'-direction to yield nucleoside 5'-phosphates.</text>
        <dbReference type="EC" id="3.1.11.6"/>
    </reaction>
</comment>
<comment type="subunit">
    <text evidence="5">Heterooligomer composed of large and small subunits.</text>
</comment>
<accession>A0ABT5HXZ0</accession>
<dbReference type="NCBIfam" id="TIGR00237">
    <property type="entry name" value="xseA"/>
    <property type="match status" value="1"/>
</dbReference>
<dbReference type="Proteomes" id="UP001214854">
    <property type="component" value="Unassembled WGS sequence"/>
</dbReference>
<evidence type="ECO:0000256" key="1">
    <source>
        <dbReference type="ARBA" id="ARBA00022490"/>
    </source>
</evidence>
<feature type="region of interest" description="Disordered" evidence="7">
    <location>
        <begin position="520"/>
        <end position="549"/>
    </location>
</feature>
<comment type="caution">
    <text evidence="10">The sequence shown here is derived from an EMBL/GenBank/DDBJ whole genome shotgun (WGS) entry which is preliminary data.</text>
</comment>
<dbReference type="CDD" id="cd04489">
    <property type="entry name" value="ExoVII_LU_OBF"/>
    <property type="match status" value="1"/>
</dbReference>
<gene>
    <name evidence="5 10" type="primary">xseA</name>
    <name evidence="10" type="ORF">PQU92_16805</name>
</gene>
<dbReference type="PANTHER" id="PTHR30008:SF0">
    <property type="entry name" value="EXODEOXYRIBONUCLEASE 7 LARGE SUBUNIT"/>
    <property type="match status" value="1"/>
</dbReference>
<proteinExistence type="inferred from homology"/>
<evidence type="ECO:0000313" key="10">
    <source>
        <dbReference type="EMBL" id="MDC7684946.1"/>
    </source>
</evidence>